<keyword evidence="2" id="KW-1185">Reference proteome</keyword>
<evidence type="ECO:0000313" key="2">
    <source>
        <dbReference type="Proteomes" id="UP000445144"/>
    </source>
</evidence>
<reference evidence="1 2" key="1">
    <citation type="submission" date="2020-01" db="EMBL/GenBank/DDBJ databases">
        <authorList>
            <person name="Rodrigo-Torres L."/>
            <person name="Arahal R. D."/>
            <person name="Lucena T."/>
        </authorList>
    </citation>
    <scope>NUCLEOTIDE SEQUENCE [LARGE SCALE GENOMIC DNA]</scope>
    <source>
        <strain evidence="1 2">CECT 9293</strain>
    </source>
</reference>
<proteinExistence type="predicted"/>
<dbReference type="RefSeq" id="WP_162034323.1">
    <property type="nucleotide sequence ID" value="NZ_CACVBR010000133.1"/>
</dbReference>
<gene>
    <name evidence="1" type="ORF">CHRY9293_03735</name>
</gene>
<protein>
    <submittedName>
        <fullName evidence="1">Uncharacterized protein</fullName>
    </submittedName>
</protein>
<name>A0A6N4XFE2_9FLAO</name>
<accession>A0A6N4XFE2</accession>
<sequence>MKKELIKLANGCERTEVYISPKNYKTFTSKSKIPKQWFVECRFYDPKKENEYPKGFQWIRRKSWGLCKKFG</sequence>
<dbReference type="Proteomes" id="UP000445144">
    <property type="component" value="Unassembled WGS sequence"/>
</dbReference>
<evidence type="ECO:0000313" key="1">
    <source>
        <dbReference type="EMBL" id="CAA7197660.1"/>
    </source>
</evidence>
<dbReference type="EMBL" id="CACVBR010000133">
    <property type="protein sequence ID" value="CAA7197660.1"/>
    <property type="molecule type" value="Genomic_DNA"/>
</dbReference>
<dbReference type="AlphaFoldDB" id="A0A6N4XFE2"/>
<organism evidence="1 2">
    <name type="scientific">Chryseobacterium potabilaquae</name>
    <dbReference type="NCBI Taxonomy" id="2675057"/>
    <lineage>
        <taxon>Bacteria</taxon>
        <taxon>Pseudomonadati</taxon>
        <taxon>Bacteroidota</taxon>
        <taxon>Flavobacteriia</taxon>
        <taxon>Flavobacteriales</taxon>
        <taxon>Weeksellaceae</taxon>
        <taxon>Chryseobacterium group</taxon>
        <taxon>Chryseobacterium</taxon>
    </lineage>
</organism>